<dbReference type="EMBL" id="UINC01153727">
    <property type="protein sequence ID" value="SVD48605.1"/>
    <property type="molecule type" value="Genomic_DNA"/>
</dbReference>
<dbReference type="PANTHER" id="PTHR44379">
    <property type="entry name" value="OXIDOREDUCTASE WITH IRON-SULFUR SUBUNIT"/>
    <property type="match status" value="1"/>
</dbReference>
<dbReference type="SUPFAM" id="SSF47741">
    <property type="entry name" value="CO dehydrogenase ISP C-domain like"/>
    <property type="match status" value="1"/>
</dbReference>
<dbReference type="GO" id="GO:0046872">
    <property type="term" value="F:metal ion binding"/>
    <property type="evidence" value="ECO:0007669"/>
    <property type="project" value="UniProtKB-KW"/>
</dbReference>
<gene>
    <name evidence="7" type="ORF">METZ01_LOCUS401459</name>
</gene>
<dbReference type="InterPro" id="IPR036010">
    <property type="entry name" value="2Fe-2S_ferredoxin-like_sf"/>
</dbReference>
<name>A0A382VRG7_9ZZZZ</name>
<keyword evidence="1" id="KW-0001">2Fe-2S</keyword>
<dbReference type="GO" id="GO:0051537">
    <property type="term" value="F:2 iron, 2 sulfur cluster binding"/>
    <property type="evidence" value="ECO:0007669"/>
    <property type="project" value="UniProtKB-KW"/>
</dbReference>
<evidence type="ECO:0000256" key="2">
    <source>
        <dbReference type="ARBA" id="ARBA00022723"/>
    </source>
</evidence>
<dbReference type="InterPro" id="IPR012675">
    <property type="entry name" value="Beta-grasp_dom_sf"/>
</dbReference>
<dbReference type="Gene3D" id="1.10.150.120">
    <property type="entry name" value="[2Fe-2S]-binding domain"/>
    <property type="match status" value="1"/>
</dbReference>
<dbReference type="SUPFAM" id="SSF54292">
    <property type="entry name" value="2Fe-2S ferredoxin-like"/>
    <property type="match status" value="1"/>
</dbReference>
<dbReference type="CDD" id="cd00207">
    <property type="entry name" value="fer2"/>
    <property type="match status" value="1"/>
</dbReference>
<evidence type="ECO:0000256" key="1">
    <source>
        <dbReference type="ARBA" id="ARBA00022714"/>
    </source>
</evidence>
<accession>A0A382VRG7</accession>
<feature type="domain" description="2Fe-2S ferredoxin-type" evidence="6">
    <location>
        <begin position="1"/>
        <end position="77"/>
    </location>
</feature>
<dbReference type="GO" id="GO:0016491">
    <property type="term" value="F:oxidoreductase activity"/>
    <property type="evidence" value="ECO:0007669"/>
    <property type="project" value="UniProtKB-KW"/>
</dbReference>
<dbReference type="InterPro" id="IPR036884">
    <property type="entry name" value="2Fe-2S-bd_dom_sf"/>
</dbReference>
<evidence type="ECO:0000256" key="5">
    <source>
        <dbReference type="ARBA" id="ARBA00023014"/>
    </source>
</evidence>
<keyword evidence="2" id="KW-0479">Metal-binding</keyword>
<keyword evidence="4" id="KW-0408">Iron</keyword>
<evidence type="ECO:0000259" key="6">
    <source>
        <dbReference type="PROSITE" id="PS51085"/>
    </source>
</evidence>
<organism evidence="7">
    <name type="scientific">marine metagenome</name>
    <dbReference type="NCBI Taxonomy" id="408172"/>
    <lineage>
        <taxon>unclassified sequences</taxon>
        <taxon>metagenomes</taxon>
        <taxon>ecological metagenomes</taxon>
    </lineage>
</organism>
<evidence type="ECO:0000256" key="3">
    <source>
        <dbReference type="ARBA" id="ARBA00023002"/>
    </source>
</evidence>
<dbReference type="Pfam" id="PF01799">
    <property type="entry name" value="Fer2_2"/>
    <property type="match status" value="1"/>
</dbReference>
<dbReference type="InterPro" id="IPR001041">
    <property type="entry name" value="2Fe-2S_ferredoxin-type"/>
</dbReference>
<dbReference type="Pfam" id="PF00111">
    <property type="entry name" value="Fer2"/>
    <property type="match status" value="1"/>
</dbReference>
<feature type="non-terminal residue" evidence="7">
    <location>
        <position position="1"/>
    </location>
</feature>
<keyword evidence="3" id="KW-0560">Oxidoreductase</keyword>
<keyword evidence="5" id="KW-0411">Iron-sulfur</keyword>
<protein>
    <recommendedName>
        <fullName evidence="6">2Fe-2S ferredoxin-type domain-containing protein</fullName>
    </recommendedName>
</protein>
<dbReference type="Gene3D" id="3.10.20.30">
    <property type="match status" value="1"/>
</dbReference>
<reference evidence="7" key="1">
    <citation type="submission" date="2018-05" db="EMBL/GenBank/DDBJ databases">
        <authorList>
            <person name="Lanie J.A."/>
            <person name="Ng W.-L."/>
            <person name="Kazmierczak K.M."/>
            <person name="Andrzejewski T.M."/>
            <person name="Davidsen T.M."/>
            <person name="Wayne K.J."/>
            <person name="Tettelin H."/>
            <person name="Glass J.I."/>
            <person name="Rusch D."/>
            <person name="Podicherti R."/>
            <person name="Tsui H.-C.T."/>
            <person name="Winkler M.E."/>
        </authorList>
    </citation>
    <scope>NUCLEOTIDE SEQUENCE</scope>
</reference>
<dbReference type="InterPro" id="IPR002888">
    <property type="entry name" value="2Fe-2S-bd"/>
</dbReference>
<sequence length="155" mass="16623">VLVDLIVNGRNVDLDVSPRETLLISLRNRLQLIGTKEACVEGECGACTVLLDGKPVDSCIYSTAASAGSRVTTVEGLRGPDGELSPLQQAFIDHFAVQCGFCTPGLLMTLSALLARNPDPDRVEIHQAVSGNLCRCTGYVQILEAVETVVREARR</sequence>
<dbReference type="PROSITE" id="PS00197">
    <property type="entry name" value="2FE2S_FER_1"/>
    <property type="match status" value="1"/>
</dbReference>
<dbReference type="PROSITE" id="PS51085">
    <property type="entry name" value="2FE2S_FER_2"/>
    <property type="match status" value="1"/>
</dbReference>
<evidence type="ECO:0000256" key="4">
    <source>
        <dbReference type="ARBA" id="ARBA00023004"/>
    </source>
</evidence>
<dbReference type="AlphaFoldDB" id="A0A382VRG7"/>
<dbReference type="InterPro" id="IPR006058">
    <property type="entry name" value="2Fe2S_fd_BS"/>
</dbReference>
<evidence type="ECO:0000313" key="7">
    <source>
        <dbReference type="EMBL" id="SVD48605.1"/>
    </source>
</evidence>
<dbReference type="FunFam" id="1.10.150.120:FF:000003">
    <property type="entry name" value="Carbon monoxide dehydrogenase, small subunit"/>
    <property type="match status" value="1"/>
</dbReference>
<proteinExistence type="predicted"/>
<dbReference type="InterPro" id="IPR051452">
    <property type="entry name" value="Diverse_Oxidoreductases"/>
</dbReference>
<dbReference type="PANTHER" id="PTHR44379:SF8">
    <property type="entry name" value="XANTHINE DEHYDROGENASE IRON-SULFUR-BINDING SUBUNIT XDHC-RELATED"/>
    <property type="match status" value="1"/>
</dbReference>